<evidence type="ECO:0000313" key="1">
    <source>
        <dbReference type="EMBL" id="PTR06517.1"/>
    </source>
</evidence>
<reference evidence="1 2" key="1">
    <citation type="submission" date="2018-04" db="EMBL/GenBank/DDBJ databases">
        <title>Genomic Encyclopedia of Type Strains, Phase III (KMG-III): the genomes of soil and plant-associated and newly described type strains.</title>
        <authorList>
            <person name="Whitman W."/>
        </authorList>
    </citation>
    <scope>NUCLEOTIDE SEQUENCE [LARGE SCALE GENOMIC DNA]</scope>
    <source>
        <strain evidence="1 2">KA25</strain>
    </source>
</reference>
<keyword evidence="2" id="KW-1185">Reference proteome</keyword>
<dbReference type="Proteomes" id="UP000244060">
    <property type="component" value="Unassembled WGS sequence"/>
</dbReference>
<comment type="caution">
    <text evidence="1">The sequence shown here is derived from an EMBL/GenBank/DDBJ whole genome shotgun (WGS) entry which is preliminary data.</text>
</comment>
<protein>
    <submittedName>
        <fullName evidence="1">Uncharacterized protein</fullName>
    </submittedName>
</protein>
<dbReference type="RefSeq" id="WP_044249690.1">
    <property type="nucleotide sequence ID" value="NZ_QAOT01000049.1"/>
</dbReference>
<name>A0A2T5JJH8_9RHOB</name>
<evidence type="ECO:0000313" key="2">
    <source>
        <dbReference type="Proteomes" id="UP000244060"/>
    </source>
</evidence>
<gene>
    <name evidence="1" type="ORF">C8J28_14912</name>
</gene>
<dbReference type="AlphaFoldDB" id="A0A2T5JJH8"/>
<proteinExistence type="predicted"/>
<sequence length="75" mass="8576">MVKHLPLYEVTANHYNRDPLGIFECPCGVRHKHGLPEKKGVPEHRVAHCHDGSTHPDGYHIVWHGKKDGVRPARR</sequence>
<organism evidence="1 2">
    <name type="scientific">Cereibacter azotoformans</name>
    <dbReference type="NCBI Taxonomy" id="43057"/>
    <lineage>
        <taxon>Bacteria</taxon>
        <taxon>Pseudomonadati</taxon>
        <taxon>Pseudomonadota</taxon>
        <taxon>Alphaproteobacteria</taxon>
        <taxon>Rhodobacterales</taxon>
        <taxon>Paracoccaceae</taxon>
        <taxon>Cereibacter</taxon>
    </lineage>
</organism>
<accession>A0A2T5JJH8</accession>
<dbReference type="EMBL" id="QAOT01000049">
    <property type="protein sequence ID" value="PTR06517.1"/>
    <property type="molecule type" value="Genomic_DNA"/>
</dbReference>